<dbReference type="KEGG" id="hnv:DDQ68_12415"/>
<dbReference type="Proteomes" id="UP000245999">
    <property type="component" value="Chromosome"/>
</dbReference>
<dbReference type="EMBL" id="CP029145">
    <property type="protein sequence ID" value="AWM33517.1"/>
    <property type="molecule type" value="Genomic_DNA"/>
</dbReference>
<organism evidence="1 2">
    <name type="scientific">Hymenobacter nivis</name>
    <dbReference type="NCBI Taxonomy" id="1850093"/>
    <lineage>
        <taxon>Bacteria</taxon>
        <taxon>Pseudomonadati</taxon>
        <taxon>Bacteroidota</taxon>
        <taxon>Cytophagia</taxon>
        <taxon>Cytophagales</taxon>
        <taxon>Hymenobacteraceae</taxon>
        <taxon>Hymenobacter</taxon>
    </lineage>
</organism>
<gene>
    <name evidence="1" type="ORF">DDQ68_12415</name>
</gene>
<dbReference type="RefSeq" id="WP_109656592.1">
    <property type="nucleotide sequence ID" value="NZ_CP029145.1"/>
</dbReference>
<evidence type="ECO:0008006" key="3">
    <source>
        <dbReference type="Google" id="ProtNLM"/>
    </source>
</evidence>
<evidence type="ECO:0000313" key="1">
    <source>
        <dbReference type="EMBL" id="AWM33517.1"/>
    </source>
</evidence>
<name>A0A2Z3GPB6_9BACT</name>
<keyword evidence="2" id="KW-1185">Reference proteome</keyword>
<dbReference type="AlphaFoldDB" id="A0A2Z3GPB6"/>
<protein>
    <recommendedName>
        <fullName evidence="3">DUF2281 domain-containing protein</fullName>
    </recommendedName>
</protein>
<reference evidence="2" key="1">
    <citation type="submission" date="2018-04" db="EMBL/GenBank/DDBJ databases">
        <title>Complete genome of Antarctic heterotrophic bacterium Hymenobacter nivis.</title>
        <authorList>
            <person name="Terashima M."/>
        </authorList>
    </citation>
    <scope>NUCLEOTIDE SEQUENCE [LARGE SCALE GENOMIC DNA]</scope>
    <source>
        <strain evidence="2">NBRC 111535</strain>
    </source>
</reference>
<sequence>MTKEQVINSLQNLPDDFQLEDLIERLLFVQHLDERIALSQQPSNGVSFEEAQRLINATSHTA</sequence>
<evidence type="ECO:0000313" key="2">
    <source>
        <dbReference type="Proteomes" id="UP000245999"/>
    </source>
</evidence>
<accession>A0A2Z3GPB6</accession>
<dbReference type="OrthoDB" id="799583at2"/>
<proteinExistence type="predicted"/>